<reference evidence="2" key="4">
    <citation type="submission" date="2019-03" db="UniProtKB">
        <authorList>
            <consortium name="EnsemblPlants"/>
        </authorList>
    </citation>
    <scope>IDENTIFICATION</scope>
</reference>
<dbReference type="Proteomes" id="UP000015105">
    <property type="component" value="Chromosome 4D"/>
</dbReference>
<name>A0A453H9A4_AEGTS</name>
<reference evidence="3" key="1">
    <citation type="journal article" date="2014" name="Science">
        <title>Ancient hybridizations among the ancestral genomes of bread wheat.</title>
        <authorList>
            <consortium name="International Wheat Genome Sequencing Consortium,"/>
            <person name="Marcussen T."/>
            <person name="Sandve S.R."/>
            <person name="Heier L."/>
            <person name="Spannagl M."/>
            <person name="Pfeifer M."/>
            <person name="Jakobsen K.S."/>
            <person name="Wulff B.B."/>
            <person name="Steuernagel B."/>
            <person name="Mayer K.F."/>
            <person name="Olsen O.A."/>
        </authorList>
    </citation>
    <scope>NUCLEOTIDE SEQUENCE [LARGE SCALE GENOMIC DNA]</scope>
    <source>
        <strain evidence="3">cv. AL8/78</strain>
    </source>
</reference>
<evidence type="ECO:0000256" key="1">
    <source>
        <dbReference type="SAM" id="MobiDB-lite"/>
    </source>
</evidence>
<reference evidence="3" key="2">
    <citation type="journal article" date="2017" name="Nat. Plants">
        <title>The Aegilops tauschii genome reveals multiple impacts of transposons.</title>
        <authorList>
            <person name="Zhao G."/>
            <person name="Zou C."/>
            <person name="Li K."/>
            <person name="Wang K."/>
            <person name="Li T."/>
            <person name="Gao L."/>
            <person name="Zhang X."/>
            <person name="Wang H."/>
            <person name="Yang Z."/>
            <person name="Liu X."/>
            <person name="Jiang W."/>
            <person name="Mao L."/>
            <person name="Kong X."/>
            <person name="Jiao Y."/>
            <person name="Jia J."/>
        </authorList>
    </citation>
    <scope>NUCLEOTIDE SEQUENCE [LARGE SCALE GENOMIC DNA]</scope>
    <source>
        <strain evidence="3">cv. AL8/78</strain>
    </source>
</reference>
<dbReference type="Gramene" id="AET4Gv20112600.1">
    <property type="protein sequence ID" value="AET4Gv20112600.1"/>
    <property type="gene ID" value="AET4Gv20112600"/>
</dbReference>
<proteinExistence type="predicted"/>
<reference evidence="2" key="5">
    <citation type="journal article" date="2021" name="G3 (Bethesda)">
        <title>Aegilops tauschii genome assembly Aet v5.0 features greater sequence contiguity and improved annotation.</title>
        <authorList>
            <person name="Wang L."/>
            <person name="Zhu T."/>
            <person name="Rodriguez J.C."/>
            <person name="Deal K.R."/>
            <person name="Dubcovsky J."/>
            <person name="McGuire P.E."/>
            <person name="Lux T."/>
            <person name="Spannagl M."/>
            <person name="Mayer K.F.X."/>
            <person name="Baldrich P."/>
            <person name="Meyers B.C."/>
            <person name="Huo N."/>
            <person name="Gu Y.Q."/>
            <person name="Zhou H."/>
            <person name="Devos K.M."/>
            <person name="Bennetzen J.L."/>
            <person name="Unver T."/>
            <person name="Budak H."/>
            <person name="Gulick P.J."/>
            <person name="Galiba G."/>
            <person name="Kalapos B."/>
            <person name="Nelson D.R."/>
            <person name="Li P."/>
            <person name="You F.M."/>
            <person name="Luo M.C."/>
            <person name="Dvorak J."/>
        </authorList>
    </citation>
    <scope>NUCLEOTIDE SEQUENCE [LARGE SCALE GENOMIC DNA]</scope>
    <source>
        <strain evidence="2">cv. AL8/78</strain>
    </source>
</reference>
<protein>
    <submittedName>
        <fullName evidence="2">Uncharacterized protein</fullName>
    </submittedName>
</protein>
<keyword evidence="3" id="KW-1185">Reference proteome</keyword>
<sequence>PDSSASAPAVPATLPPRRSAGRRRAWRTCAPTAATSWPSR</sequence>
<evidence type="ECO:0000313" key="2">
    <source>
        <dbReference type="EnsemblPlants" id="AET4Gv20112600.1"/>
    </source>
</evidence>
<evidence type="ECO:0000313" key="3">
    <source>
        <dbReference type="Proteomes" id="UP000015105"/>
    </source>
</evidence>
<accession>A0A453H9A4</accession>
<feature type="region of interest" description="Disordered" evidence="1">
    <location>
        <begin position="1"/>
        <end position="40"/>
    </location>
</feature>
<reference evidence="2" key="3">
    <citation type="journal article" date="2017" name="Nature">
        <title>Genome sequence of the progenitor of the wheat D genome Aegilops tauschii.</title>
        <authorList>
            <person name="Luo M.C."/>
            <person name="Gu Y.Q."/>
            <person name="Puiu D."/>
            <person name="Wang H."/>
            <person name="Twardziok S.O."/>
            <person name="Deal K.R."/>
            <person name="Huo N."/>
            <person name="Zhu T."/>
            <person name="Wang L."/>
            <person name="Wang Y."/>
            <person name="McGuire P.E."/>
            <person name="Liu S."/>
            <person name="Long H."/>
            <person name="Ramasamy R.K."/>
            <person name="Rodriguez J.C."/>
            <person name="Van S.L."/>
            <person name="Yuan L."/>
            <person name="Wang Z."/>
            <person name="Xia Z."/>
            <person name="Xiao L."/>
            <person name="Anderson O.D."/>
            <person name="Ouyang S."/>
            <person name="Liang Y."/>
            <person name="Zimin A.V."/>
            <person name="Pertea G."/>
            <person name="Qi P."/>
            <person name="Bennetzen J.L."/>
            <person name="Dai X."/>
            <person name="Dawson M.W."/>
            <person name="Muller H.G."/>
            <person name="Kugler K."/>
            <person name="Rivarola-Duarte L."/>
            <person name="Spannagl M."/>
            <person name="Mayer K.F.X."/>
            <person name="Lu F.H."/>
            <person name="Bevan M.W."/>
            <person name="Leroy P."/>
            <person name="Li P."/>
            <person name="You F.M."/>
            <person name="Sun Q."/>
            <person name="Liu Z."/>
            <person name="Lyons E."/>
            <person name="Wicker T."/>
            <person name="Salzberg S.L."/>
            <person name="Devos K.M."/>
            <person name="Dvorak J."/>
        </authorList>
    </citation>
    <scope>NUCLEOTIDE SEQUENCE [LARGE SCALE GENOMIC DNA]</scope>
    <source>
        <strain evidence="2">cv. AL8/78</strain>
    </source>
</reference>
<dbReference type="EnsemblPlants" id="AET4Gv20112600.1">
    <property type="protein sequence ID" value="AET4Gv20112600.1"/>
    <property type="gene ID" value="AET4Gv20112600"/>
</dbReference>
<dbReference type="AlphaFoldDB" id="A0A453H9A4"/>
<organism evidence="2 3">
    <name type="scientific">Aegilops tauschii subsp. strangulata</name>
    <name type="common">Goatgrass</name>
    <dbReference type="NCBI Taxonomy" id="200361"/>
    <lineage>
        <taxon>Eukaryota</taxon>
        <taxon>Viridiplantae</taxon>
        <taxon>Streptophyta</taxon>
        <taxon>Embryophyta</taxon>
        <taxon>Tracheophyta</taxon>
        <taxon>Spermatophyta</taxon>
        <taxon>Magnoliopsida</taxon>
        <taxon>Liliopsida</taxon>
        <taxon>Poales</taxon>
        <taxon>Poaceae</taxon>
        <taxon>BOP clade</taxon>
        <taxon>Pooideae</taxon>
        <taxon>Triticodae</taxon>
        <taxon>Triticeae</taxon>
        <taxon>Triticinae</taxon>
        <taxon>Aegilops</taxon>
    </lineage>
</organism>
<feature type="compositionally biased region" description="Low complexity" evidence="1">
    <location>
        <begin position="1"/>
        <end position="18"/>
    </location>
</feature>